<feature type="compositionally biased region" description="Basic and acidic residues" evidence="1">
    <location>
        <begin position="131"/>
        <end position="145"/>
    </location>
</feature>
<feature type="compositionally biased region" description="Pro residues" evidence="1">
    <location>
        <begin position="86"/>
        <end position="98"/>
    </location>
</feature>
<gene>
    <name evidence="2" type="ORF">HEP81_03370</name>
</gene>
<dbReference type="AlphaFoldDB" id="A0A7H1Q046"/>
<evidence type="ECO:0000256" key="1">
    <source>
        <dbReference type="SAM" id="MobiDB-lite"/>
    </source>
</evidence>
<dbReference type="GeneID" id="91462949"/>
<feature type="region of interest" description="Disordered" evidence="1">
    <location>
        <begin position="1"/>
        <end position="31"/>
    </location>
</feature>
<dbReference type="SUPFAM" id="SSF56112">
    <property type="entry name" value="Protein kinase-like (PK-like)"/>
    <property type="match status" value="1"/>
</dbReference>
<feature type="region of interest" description="Disordered" evidence="1">
    <location>
        <begin position="49"/>
        <end position="153"/>
    </location>
</feature>
<reference evidence="2 3" key="1">
    <citation type="submission" date="2020-04" db="EMBL/GenBank/DDBJ databases">
        <title>Characterization and engineering of Streptomyces griseofuscus DSM40191 as a potential heterologous host for expression of BGCs.</title>
        <authorList>
            <person name="Gren T."/>
            <person name="Whitford C.M."/>
            <person name="Mohite O.S."/>
            <person name="Joergensen T.S."/>
            <person name="Nielsen J.B."/>
            <person name="Lee S.Y."/>
            <person name="Weber T."/>
        </authorList>
    </citation>
    <scope>NUCLEOTIDE SEQUENCE [LARGE SCALE GENOMIC DNA]</scope>
    <source>
        <strain evidence="2 3">DSM 40191</strain>
    </source>
</reference>
<evidence type="ECO:0000313" key="2">
    <source>
        <dbReference type="EMBL" id="QNT93676.1"/>
    </source>
</evidence>
<dbReference type="InterPro" id="IPR011009">
    <property type="entry name" value="Kinase-like_dom_sf"/>
</dbReference>
<protein>
    <recommendedName>
        <fullName evidence="4">Serine/threonine protein kinase</fullName>
    </recommendedName>
</protein>
<proteinExistence type="predicted"/>
<dbReference type="KEGG" id="sgf:HEP81_03370"/>
<feature type="compositionally biased region" description="Low complexity" evidence="1">
    <location>
        <begin position="54"/>
        <end position="78"/>
    </location>
</feature>
<dbReference type="Gene3D" id="3.30.200.20">
    <property type="entry name" value="Phosphorylase Kinase, domain 1"/>
    <property type="match status" value="1"/>
</dbReference>
<evidence type="ECO:0000313" key="3">
    <source>
        <dbReference type="Proteomes" id="UP000516422"/>
    </source>
</evidence>
<evidence type="ECO:0008006" key="4">
    <source>
        <dbReference type="Google" id="ProtNLM"/>
    </source>
</evidence>
<accession>A0A7H1Q046</accession>
<name>A0A7H1Q046_9ACTN</name>
<dbReference type="EMBL" id="CP051006">
    <property type="protein sequence ID" value="QNT93676.1"/>
    <property type="molecule type" value="Genomic_DNA"/>
</dbReference>
<organism evidence="2 3">
    <name type="scientific">Streptomyces griseofuscus</name>
    <dbReference type="NCBI Taxonomy" id="146922"/>
    <lineage>
        <taxon>Bacteria</taxon>
        <taxon>Bacillati</taxon>
        <taxon>Actinomycetota</taxon>
        <taxon>Actinomycetes</taxon>
        <taxon>Kitasatosporales</taxon>
        <taxon>Streptomycetaceae</taxon>
        <taxon>Streptomyces</taxon>
    </lineage>
</organism>
<dbReference type="RefSeq" id="WP_157854493.1">
    <property type="nucleotide sequence ID" value="NZ_CP051006.1"/>
</dbReference>
<dbReference type="Proteomes" id="UP000516422">
    <property type="component" value="Chromosome"/>
</dbReference>
<sequence>MQPLAGDEPAAIGPYRLLGRPGAGGMGRVYLGRSAGGRTVAVKIVHPQFALGSAPRPSTGAPTTGGPAPGDGEPAPTGSPHHRKSPPPAAVPSRPATPAPGRAIPPVSAAPCPWAPCDPAPHQIELTPVGDDLKCTSESESEGHPVAELTKTG</sequence>